<sequence length="267" mass="30350">MRWCSFIGLTRITNKLIRTMVVIILSLSNLESGLSSRVAKEHFEDLRDIILKNRELFLSSENERLKAPISSKMQKATSVLNRLEKRQPINFEQTESVQAIRDVSDTKYNQPVYSNSSTFQKNTLWRPNEKDNKHQMLNEAGENHIPINLSLEKNNSASTPSSVATHFGTENSTVITTQIGATALIPCIVHQIGEGVISWIRKKDYHLLTVGLTTYSSDERFSANHLKHSEDWTLQIKYVQQRDAGIYECQISTHPPTSIFLHLDVVG</sequence>
<organism evidence="3 4">
    <name type="scientific">Stomoxys calcitrans</name>
    <name type="common">Stable fly</name>
    <name type="synonym">Conops calcitrans</name>
    <dbReference type="NCBI Taxonomy" id="35570"/>
    <lineage>
        <taxon>Eukaryota</taxon>
        <taxon>Metazoa</taxon>
        <taxon>Ecdysozoa</taxon>
        <taxon>Arthropoda</taxon>
        <taxon>Hexapoda</taxon>
        <taxon>Insecta</taxon>
        <taxon>Pterygota</taxon>
        <taxon>Neoptera</taxon>
        <taxon>Endopterygota</taxon>
        <taxon>Diptera</taxon>
        <taxon>Brachycera</taxon>
        <taxon>Muscomorpha</taxon>
        <taxon>Muscoidea</taxon>
        <taxon>Muscidae</taxon>
        <taxon>Stomoxys</taxon>
    </lineage>
</organism>
<dbReference type="SMART" id="SM00406">
    <property type="entry name" value="IGv"/>
    <property type="match status" value="1"/>
</dbReference>
<dbReference type="AlphaFoldDB" id="A0A1I8QB74"/>
<dbReference type="SMART" id="SM00408">
    <property type="entry name" value="IGc2"/>
    <property type="match status" value="1"/>
</dbReference>
<feature type="domain" description="Ig-like" evidence="2">
    <location>
        <begin position="160"/>
        <end position="260"/>
    </location>
</feature>
<protein>
    <recommendedName>
        <fullName evidence="2">Ig-like domain-containing protein</fullName>
    </recommendedName>
</protein>
<dbReference type="InterPro" id="IPR007110">
    <property type="entry name" value="Ig-like_dom"/>
</dbReference>
<dbReference type="InterPro" id="IPR013783">
    <property type="entry name" value="Ig-like_fold"/>
</dbReference>
<dbReference type="STRING" id="35570.A0A1I8QB74"/>
<dbReference type="SMART" id="SM00409">
    <property type="entry name" value="IG"/>
    <property type="match status" value="1"/>
</dbReference>
<feature type="signal peptide" evidence="1">
    <location>
        <begin position="1"/>
        <end position="35"/>
    </location>
</feature>
<proteinExistence type="predicted"/>
<name>A0A1I8QB74_STOCA</name>
<dbReference type="InterPro" id="IPR003598">
    <property type="entry name" value="Ig_sub2"/>
</dbReference>
<dbReference type="Gene3D" id="2.60.40.10">
    <property type="entry name" value="Immunoglobulins"/>
    <property type="match status" value="1"/>
</dbReference>
<feature type="chain" id="PRO_5009328072" description="Ig-like domain-containing protein" evidence="1">
    <location>
        <begin position="36"/>
        <end position="267"/>
    </location>
</feature>
<dbReference type="OrthoDB" id="5359219at2759"/>
<evidence type="ECO:0000256" key="1">
    <source>
        <dbReference type="SAM" id="SignalP"/>
    </source>
</evidence>
<dbReference type="EnsemblMetazoa" id="SCAU015517-RA">
    <property type="protein sequence ID" value="SCAU015517-PA"/>
    <property type="gene ID" value="SCAU015517"/>
</dbReference>
<evidence type="ECO:0000313" key="3">
    <source>
        <dbReference type="EnsemblMetazoa" id="SCAU015517-PA"/>
    </source>
</evidence>
<dbReference type="InterPro" id="IPR003599">
    <property type="entry name" value="Ig_sub"/>
</dbReference>
<dbReference type="InterPro" id="IPR037448">
    <property type="entry name" value="Zig-8"/>
</dbReference>
<reference evidence="3" key="1">
    <citation type="submission" date="2020-05" db="UniProtKB">
        <authorList>
            <consortium name="EnsemblMetazoa"/>
        </authorList>
    </citation>
    <scope>IDENTIFICATION</scope>
    <source>
        <strain evidence="3">USDA</strain>
    </source>
</reference>
<dbReference type="GO" id="GO:0032589">
    <property type="term" value="C:neuron projection membrane"/>
    <property type="evidence" value="ECO:0007669"/>
    <property type="project" value="TreeGrafter"/>
</dbReference>
<dbReference type="PANTHER" id="PTHR23279:SF37">
    <property type="entry name" value="DEFECTIVE PROBOSCIS EXTENSION RESPONSE 13, ISOFORM B"/>
    <property type="match status" value="1"/>
</dbReference>
<dbReference type="Proteomes" id="UP000095300">
    <property type="component" value="Unassembled WGS sequence"/>
</dbReference>
<dbReference type="InterPro" id="IPR013106">
    <property type="entry name" value="Ig_V-set"/>
</dbReference>
<keyword evidence="1" id="KW-0732">Signal</keyword>
<keyword evidence="4" id="KW-1185">Reference proteome</keyword>
<dbReference type="GO" id="GO:0050808">
    <property type="term" value="P:synapse organization"/>
    <property type="evidence" value="ECO:0007669"/>
    <property type="project" value="TreeGrafter"/>
</dbReference>
<evidence type="ECO:0000313" key="4">
    <source>
        <dbReference type="Proteomes" id="UP000095300"/>
    </source>
</evidence>
<dbReference type="InterPro" id="IPR036179">
    <property type="entry name" value="Ig-like_dom_sf"/>
</dbReference>
<gene>
    <name evidence="3" type="primary">106083357</name>
</gene>
<dbReference type="PANTHER" id="PTHR23279">
    <property type="entry name" value="DEFECTIVE PROBOSCIS EXTENSION RESPONSE DPR -RELATED"/>
    <property type="match status" value="1"/>
</dbReference>
<dbReference type="PROSITE" id="PS50835">
    <property type="entry name" value="IG_LIKE"/>
    <property type="match status" value="1"/>
</dbReference>
<dbReference type="FunFam" id="2.60.40.10:FF:000129">
    <property type="entry name" value="CLUMA_CG018772, isoform A"/>
    <property type="match status" value="1"/>
</dbReference>
<evidence type="ECO:0000259" key="2">
    <source>
        <dbReference type="PROSITE" id="PS50835"/>
    </source>
</evidence>
<accession>A0A1I8QB74</accession>
<dbReference type="SUPFAM" id="SSF48726">
    <property type="entry name" value="Immunoglobulin"/>
    <property type="match status" value="1"/>
</dbReference>
<dbReference type="Pfam" id="PF07686">
    <property type="entry name" value="V-set"/>
    <property type="match status" value="1"/>
</dbReference>
<dbReference type="VEuPathDB" id="VectorBase:SCAU015517"/>